<dbReference type="Pfam" id="PF08542">
    <property type="entry name" value="Rep_fac_C"/>
    <property type="match status" value="1"/>
</dbReference>
<dbReference type="GO" id="GO:0003689">
    <property type="term" value="F:DNA clamp loader activity"/>
    <property type="evidence" value="ECO:0007669"/>
    <property type="project" value="TreeGrafter"/>
</dbReference>
<keyword evidence="5" id="KW-0067">ATP-binding</keyword>
<dbReference type="GO" id="GO:0006281">
    <property type="term" value="P:DNA repair"/>
    <property type="evidence" value="ECO:0007669"/>
    <property type="project" value="TreeGrafter"/>
</dbReference>
<protein>
    <recommendedName>
        <fullName evidence="2">Replication factor C small subunit</fullName>
    </recommendedName>
    <alternativeName>
        <fullName evidence="6">Clamp loader small subunit</fullName>
    </alternativeName>
</protein>
<dbReference type="CDD" id="cd00009">
    <property type="entry name" value="AAA"/>
    <property type="match status" value="1"/>
</dbReference>
<evidence type="ECO:0000256" key="2">
    <source>
        <dbReference type="ARBA" id="ARBA00014164"/>
    </source>
</evidence>
<reference evidence="8 9" key="1">
    <citation type="submission" date="2016-10" db="EMBL/GenBank/DDBJ databases">
        <authorList>
            <person name="Varghese N."/>
            <person name="Submissions S."/>
        </authorList>
    </citation>
    <scope>NUCLEOTIDE SEQUENCE [LARGE SCALE GENOMIC DNA]</scope>
    <source>
        <strain evidence="8 9">CGMCC 1.6377</strain>
    </source>
</reference>
<dbReference type="GO" id="GO:0005524">
    <property type="term" value="F:ATP binding"/>
    <property type="evidence" value="ECO:0007669"/>
    <property type="project" value="UniProtKB-KW"/>
</dbReference>
<dbReference type="Gene3D" id="1.20.272.10">
    <property type="match status" value="1"/>
</dbReference>
<keyword evidence="4" id="KW-0547">Nucleotide-binding</keyword>
<dbReference type="RefSeq" id="WP_149783497.1">
    <property type="nucleotide sequence ID" value="NZ_BAAADP010000001.1"/>
</dbReference>
<dbReference type="Proteomes" id="UP000323537">
    <property type="component" value="Unassembled WGS sequence"/>
</dbReference>
<dbReference type="InterPro" id="IPR047854">
    <property type="entry name" value="RFC_lid"/>
</dbReference>
<proteinExistence type="inferred from homology"/>
<comment type="similarity">
    <text evidence="1">Belongs to the activator 1 small subunits family. RfcS subfamily.</text>
</comment>
<dbReference type="Pfam" id="PF00004">
    <property type="entry name" value="AAA"/>
    <property type="match status" value="1"/>
</dbReference>
<dbReference type="Gene3D" id="3.40.50.300">
    <property type="entry name" value="P-loop containing nucleotide triphosphate hydrolases"/>
    <property type="match status" value="1"/>
</dbReference>
<dbReference type="PANTHER" id="PTHR11669:SF20">
    <property type="entry name" value="REPLICATION FACTOR C SUBUNIT 4"/>
    <property type="match status" value="1"/>
</dbReference>
<dbReference type="GO" id="GO:0003677">
    <property type="term" value="F:DNA binding"/>
    <property type="evidence" value="ECO:0007669"/>
    <property type="project" value="InterPro"/>
</dbReference>
<accession>A0A1I2ZSE8</accession>
<dbReference type="Pfam" id="PF21960">
    <property type="entry name" value="RCF1-5-like_lid"/>
    <property type="match status" value="1"/>
</dbReference>
<evidence type="ECO:0000313" key="9">
    <source>
        <dbReference type="Proteomes" id="UP000323537"/>
    </source>
</evidence>
<dbReference type="GO" id="GO:0016887">
    <property type="term" value="F:ATP hydrolysis activity"/>
    <property type="evidence" value="ECO:0007669"/>
    <property type="project" value="InterPro"/>
</dbReference>
<keyword evidence="3" id="KW-0235">DNA replication</keyword>
<dbReference type="AlphaFoldDB" id="A0A1I2ZSE8"/>
<dbReference type="InterPro" id="IPR008921">
    <property type="entry name" value="DNA_pol3_clamp-load_cplx_C"/>
</dbReference>
<feature type="domain" description="AAA+ ATPase" evidence="7">
    <location>
        <begin position="32"/>
        <end position="181"/>
    </location>
</feature>
<dbReference type="SUPFAM" id="SSF52540">
    <property type="entry name" value="P-loop containing nucleoside triphosphate hydrolases"/>
    <property type="match status" value="1"/>
</dbReference>
<evidence type="ECO:0000256" key="4">
    <source>
        <dbReference type="ARBA" id="ARBA00022741"/>
    </source>
</evidence>
<dbReference type="NCBIfam" id="NF009067">
    <property type="entry name" value="PRK12402.1"/>
    <property type="match status" value="1"/>
</dbReference>
<dbReference type="InterPro" id="IPR003959">
    <property type="entry name" value="ATPase_AAA_core"/>
</dbReference>
<dbReference type="OrthoDB" id="301951at2157"/>
<dbReference type="InterPro" id="IPR050238">
    <property type="entry name" value="DNA_Rep/Repair_Clamp_Loader"/>
</dbReference>
<dbReference type="GO" id="GO:0005663">
    <property type="term" value="C:DNA replication factor C complex"/>
    <property type="evidence" value="ECO:0007669"/>
    <property type="project" value="TreeGrafter"/>
</dbReference>
<dbReference type="EMBL" id="FOPZ01000003">
    <property type="protein sequence ID" value="SFH40630.1"/>
    <property type="molecule type" value="Genomic_DNA"/>
</dbReference>
<dbReference type="GO" id="GO:0006261">
    <property type="term" value="P:DNA-templated DNA replication"/>
    <property type="evidence" value="ECO:0007669"/>
    <property type="project" value="TreeGrafter"/>
</dbReference>
<evidence type="ECO:0000259" key="7">
    <source>
        <dbReference type="SMART" id="SM00382"/>
    </source>
</evidence>
<dbReference type="SMART" id="SM00382">
    <property type="entry name" value="AAA"/>
    <property type="match status" value="1"/>
</dbReference>
<evidence type="ECO:0000256" key="6">
    <source>
        <dbReference type="ARBA" id="ARBA00031749"/>
    </source>
</evidence>
<evidence type="ECO:0000256" key="3">
    <source>
        <dbReference type="ARBA" id="ARBA00022705"/>
    </source>
</evidence>
<organism evidence="8 9">
    <name type="scientific">Halorubrum aquaticum</name>
    <dbReference type="NCBI Taxonomy" id="387340"/>
    <lineage>
        <taxon>Archaea</taxon>
        <taxon>Methanobacteriati</taxon>
        <taxon>Methanobacteriota</taxon>
        <taxon>Stenosarchaea group</taxon>
        <taxon>Halobacteria</taxon>
        <taxon>Halobacteriales</taxon>
        <taxon>Haloferacaceae</taxon>
        <taxon>Halorubrum</taxon>
    </lineage>
</organism>
<dbReference type="InterPro" id="IPR027417">
    <property type="entry name" value="P-loop_NTPase"/>
</dbReference>
<evidence type="ECO:0000256" key="5">
    <source>
        <dbReference type="ARBA" id="ARBA00022840"/>
    </source>
</evidence>
<dbReference type="Gene3D" id="1.10.8.60">
    <property type="match status" value="1"/>
</dbReference>
<gene>
    <name evidence="8" type="ORF">SAMN04488066_10368</name>
</gene>
<dbReference type="InterPro" id="IPR013748">
    <property type="entry name" value="Rep_factorC_C"/>
</dbReference>
<dbReference type="InterPro" id="IPR003593">
    <property type="entry name" value="AAA+_ATPase"/>
</dbReference>
<keyword evidence="9" id="KW-1185">Reference proteome</keyword>
<dbReference type="PANTHER" id="PTHR11669">
    <property type="entry name" value="REPLICATION FACTOR C / DNA POLYMERASE III GAMMA-TAU SUBUNIT"/>
    <property type="match status" value="1"/>
</dbReference>
<dbReference type="SUPFAM" id="SSF48019">
    <property type="entry name" value="post-AAA+ oligomerization domain-like"/>
    <property type="match status" value="1"/>
</dbReference>
<evidence type="ECO:0000256" key="1">
    <source>
        <dbReference type="ARBA" id="ARBA00009668"/>
    </source>
</evidence>
<evidence type="ECO:0000313" key="8">
    <source>
        <dbReference type="EMBL" id="SFH40630.1"/>
    </source>
</evidence>
<sequence>MDGPLWIDTHAPELSEIRQTDARDRLRRAVDEPMNLVVQGPPGAGKTAATRALARESHAEPESDLIEINVADFFGRTKKEIRTDPRFEGFLQGKSRMAKRDMINHVLTESASYAPMSGEYKTVLLDNAESIREDFQQALRRVMEKHHRTTQFAIATRQPSKLIAPIRSRCFPIRLRAPTTDETIDVLETICDREGVEYDDDGLEFVASAAGGDLRRAILAAQTTAVEGEEITMTTAYETLGEVGDDDAIREALAAAREGDLKDARSTLDDLLDEGGYDGPGLLRETLRVARAGSAYGGDDLARLHKLAGEADLALTDGLDDRLHLTHLLAAWAAGRTDLHAGFHEPDPAETGVDA</sequence>
<name>A0A1I2ZSE8_9EURY</name>
<dbReference type="CDD" id="cd18140">
    <property type="entry name" value="HLD_clamp_RFC"/>
    <property type="match status" value="1"/>
</dbReference>